<organism evidence="1 2">
    <name type="scientific">Streptomyces armeniacus</name>
    <dbReference type="NCBI Taxonomy" id="83291"/>
    <lineage>
        <taxon>Bacteria</taxon>
        <taxon>Bacillati</taxon>
        <taxon>Actinomycetota</taxon>
        <taxon>Actinomycetes</taxon>
        <taxon>Kitasatosporales</taxon>
        <taxon>Streptomycetaceae</taxon>
        <taxon>Streptomyces</taxon>
    </lineage>
</organism>
<dbReference type="InterPro" id="IPR029475">
    <property type="entry name" value="DUF6807"/>
</dbReference>
<dbReference type="Proteomes" id="UP000254425">
    <property type="component" value="Chromosome"/>
</dbReference>
<accession>A0A345XUD7</accession>
<evidence type="ECO:0000313" key="2">
    <source>
        <dbReference type="Proteomes" id="UP000254425"/>
    </source>
</evidence>
<dbReference type="AlphaFoldDB" id="A0A345XUD7"/>
<dbReference type="Pfam" id="PF14100">
    <property type="entry name" value="DUF6807"/>
    <property type="match status" value="1"/>
</dbReference>
<keyword evidence="2" id="KW-1185">Reference proteome</keyword>
<name>A0A345XUD7_9ACTN</name>
<dbReference type="RefSeq" id="WP_208881302.1">
    <property type="nucleotide sequence ID" value="NZ_CP031320.1"/>
</dbReference>
<gene>
    <name evidence="1" type="ORF">DVA86_24040</name>
</gene>
<proteinExistence type="predicted"/>
<dbReference type="EMBL" id="CP031320">
    <property type="protein sequence ID" value="AXK35253.1"/>
    <property type="molecule type" value="Genomic_DNA"/>
</dbReference>
<sequence>MSGDGKRLRLVHAHGEHIAVTEPATGVELLRYVYRPEAAWEAPKPYLHPLRTLSANVVTDYRPNDHRWHKGLQMTASHLSGQNLWGGNTYVHGEGYLALPERVGSMAHTGFDEVSADDDGRAVIAERLTWHPYTGELWADEERRIEVHDVHPEPGAGSWALTWTSAVTNRRTEPLLFGSPTTHGREQAGYTGLFWRGPRAFRAGRVLGPDAEGPGLMGEQAPWLAYSGEHDGADGHATLVFAHAPENDDLGKDGAHPAHWFVRNEPFAAVAPSLAFHDELALAPGDTLTRRYRVVVADGAWEREEIAAYLREHPW</sequence>
<reference evidence="1 2" key="1">
    <citation type="submission" date="2018-07" db="EMBL/GenBank/DDBJ databases">
        <title>Draft genome of the type strain Streptomyces armeniacus ATCC 15676.</title>
        <authorList>
            <person name="Labana P."/>
            <person name="Gosse J.T."/>
            <person name="Boddy C.N."/>
        </authorList>
    </citation>
    <scope>NUCLEOTIDE SEQUENCE [LARGE SCALE GENOMIC DNA]</scope>
    <source>
        <strain evidence="1 2">ATCC 15676</strain>
    </source>
</reference>
<protein>
    <submittedName>
        <fullName evidence="1">Oxidoreductase</fullName>
    </submittedName>
</protein>
<evidence type="ECO:0000313" key="1">
    <source>
        <dbReference type="EMBL" id="AXK35253.1"/>
    </source>
</evidence>
<dbReference type="KEGG" id="sarm:DVA86_24040"/>